<sequence length="182" mass="21798">MKEKLYTIIREDQWMMDVLKTVKNLKLTDCWIGAGFVRNRVWDYLHQKERSELNDIDVIYFNSTNKTPERDQQIEGKLISDWPGLNWSVKNQARMHIKNHHPGYMDCEHALSFWSETATAIAVRLNNYGQLECIAPYGLKDLFNLVVRPTPFIDLRIYKQRIEQKAWKEKWPKLKFFENYEA</sequence>
<evidence type="ECO:0000313" key="1">
    <source>
        <dbReference type="EMBL" id="MEN7547660.1"/>
    </source>
</evidence>
<keyword evidence="2" id="KW-1185">Reference proteome</keyword>
<organism evidence="1 2">
    <name type="scientific">Rapidithrix thailandica</name>
    <dbReference type="NCBI Taxonomy" id="413964"/>
    <lineage>
        <taxon>Bacteria</taxon>
        <taxon>Pseudomonadati</taxon>
        <taxon>Bacteroidota</taxon>
        <taxon>Cytophagia</taxon>
        <taxon>Cytophagales</taxon>
        <taxon>Flammeovirgaceae</taxon>
        <taxon>Rapidithrix</taxon>
    </lineage>
</organism>
<accession>A0AAW9RX58</accession>
<comment type="caution">
    <text evidence="1">The sequence shown here is derived from an EMBL/GenBank/DDBJ whole genome shotgun (WGS) entry which is preliminary data.</text>
</comment>
<dbReference type="InterPro" id="IPR009267">
    <property type="entry name" value="NTP_transf_6"/>
</dbReference>
<dbReference type="Proteomes" id="UP001403385">
    <property type="component" value="Unassembled WGS sequence"/>
</dbReference>
<dbReference type="RefSeq" id="WP_346820447.1">
    <property type="nucleotide sequence ID" value="NZ_JBDKWZ010000003.1"/>
</dbReference>
<dbReference type="AlphaFoldDB" id="A0AAW9RX58"/>
<dbReference type="Pfam" id="PF06042">
    <property type="entry name" value="NTP_transf_6"/>
    <property type="match status" value="1"/>
</dbReference>
<name>A0AAW9RX58_9BACT</name>
<reference evidence="1 2" key="1">
    <citation type="submission" date="2024-04" db="EMBL/GenBank/DDBJ databases">
        <title>Novel genus in family Flammeovirgaceae.</title>
        <authorList>
            <person name="Nguyen T.H."/>
            <person name="Vuong T.Q."/>
            <person name="Le H."/>
            <person name="Kim S.-G."/>
        </authorList>
    </citation>
    <scope>NUCLEOTIDE SEQUENCE [LARGE SCALE GENOMIC DNA]</scope>
    <source>
        <strain evidence="1 2">JCM 23209</strain>
    </source>
</reference>
<gene>
    <name evidence="1" type="ORF">AAG747_07065</name>
</gene>
<dbReference type="PANTHER" id="PTHR39166">
    <property type="entry name" value="BLL1166 PROTEIN"/>
    <property type="match status" value="1"/>
</dbReference>
<dbReference type="EMBL" id="JBDKWZ010000003">
    <property type="protein sequence ID" value="MEN7547660.1"/>
    <property type="molecule type" value="Genomic_DNA"/>
</dbReference>
<protein>
    <submittedName>
        <fullName evidence="1">Nucleotidyltransferase family protein</fullName>
    </submittedName>
</protein>
<proteinExistence type="predicted"/>
<evidence type="ECO:0000313" key="2">
    <source>
        <dbReference type="Proteomes" id="UP001403385"/>
    </source>
</evidence>
<dbReference type="PANTHER" id="PTHR39166:SF1">
    <property type="entry name" value="BLL1166 PROTEIN"/>
    <property type="match status" value="1"/>
</dbReference>